<dbReference type="SMART" id="SM01086">
    <property type="entry name" value="ClpB_D2-small"/>
    <property type="match status" value="1"/>
</dbReference>
<organism evidence="11 12">
    <name type="scientific">Aphanomyces stellatus</name>
    <dbReference type="NCBI Taxonomy" id="120398"/>
    <lineage>
        <taxon>Eukaryota</taxon>
        <taxon>Sar</taxon>
        <taxon>Stramenopiles</taxon>
        <taxon>Oomycota</taxon>
        <taxon>Saprolegniomycetes</taxon>
        <taxon>Saprolegniales</taxon>
        <taxon>Verrucalvaceae</taxon>
        <taxon>Aphanomyces</taxon>
    </lineage>
</organism>
<comment type="subcellular location">
    <subcellularLocation>
        <location evidence="1">Cytoplasm</location>
    </subcellularLocation>
</comment>
<feature type="region of interest" description="Disordered" evidence="7">
    <location>
        <begin position="538"/>
        <end position="563"/>
    </location>
</feature>
<dbReference type="GO" id="GO:0005524">
    <property type="term" value="F:ATP binding"/>
    <property type="evidence" value="ECO:0007669"/>
    <property type="project" value="UniProtKB-KW"/>
</dbReference>
<evidence type="ECO:0000256" key="2">
    <source>
        <dbReference type="ARBA" id="ARBA00009771"/>
    </source>
</evidence>
<dbReference type="Pfam" id="PF10431">
    <property type="entry name" value="ClpB_D2-small"/>
    <property type="match status" value="1"/>
</dbReference>
<keyword evidence="5" id="KW-0067">ATP-binding</keyword>
<feature type="domain" description="Clp ATPase C-terminal" evidence="9">
    <location>
        <begin position="353"/>
        <end position="450"/>
    </location>
</feature>
<evidence type="ECO:0000256" key="1">
    <source>
        <dbReference type="ARBA" id="ARBA00004496"/>
    </source>
</evidence>
<dbReference type="InterPro" id="IPR004491">
    <property type="entry name" value="HslU"/>
</dbReference>
<dbReference type="NCBIfam" id="NF003544">
    <property type="entry name" value="PRK05201.1"/>
    <property type="match status" value="1"/>
</dbReference>
<gene>
    <name evidence="11" type="primary">Aste57867_24820</name>
    <name evidence="10" type="ORF">As57867_024742</name>
    <name evidence="11" type="ORF">ASTE57867_24820</name>
</gene>
<dbReference type="GO" id="GO:0016887">
    <property type="term" value="F:ATP hydrolysis activity"/>
    <property type="evidence" value="ECO:0007669"/>
    <property type="project" value="InterPro"/>
</dbReference>
<dbReference type="InterPro" id="IPR003593">
    <property type="entry name" value="AAA+_ATPase"/>
</dbReference>
<dbReference type="OrthoDB" id="1721884at2759"/>
<reference evidence="10" key="2">
    <citation type="submission" date="2019-06" db="EMBL/GenBank/DDBJ databases">
        <title>Genomics analysis of Aphanomyces spp. identifies a new class of oomycete effector associated with host adaptation.</title>
        <authorList>
            <person name="Gaulin E."/>
        </authorList>
    </citation>
    <scope>NUCLEOTIDE SEQUENCE</scope>
    <source>
        <strain evidence="10">CBS 578.67</strain>
    </source>
</reference>
<keyword evidence="6" id="KW-0143">Chaperone</keyword>
<dbReference type="AlphaFoldDB" id="A0A485LRG1"/>
<evidence type="ECO:0000313" key="12">
    <source>
        <dbReference type="Proteomes" id="UP000332933"/>
    </source>
</evidence>
<evidence type="ECO:0000313" key="11">
    <source>
        <dbReference type="EMBL" id="VFU01455.1"/>
    </source>
</evidence>
<dbReference type="SUPFAM" id="SSF52540">
    <property type="entry name" value="P-loop containing nucleoside triphosphate hydrolases"/>
    <property type="match status" value="1"/>
</dbReference>
<dbReference type="Gene3D" id="1.10.8.60">
    <property type="match status" value="1"/>
</dbReference>
<dbReference type="FunFam" id="3.40.50.300:FF:000213">
    <property type="entry name" value="ATP-dependent protease ATPase subunit HslU"/>
    <property type="match status" value="1"/>
</dbReference>
<evidence type="ECO:0000256" key="6">
    <source>
        <dbReference type="ARBA" id="ARBA00023186"/>
    </source>
</evidence>
<dbReference type="CDD" id="cd19498">
    <property type="entry name" value="RecA-like_HslU"/>
    <property type="match status" value="1"/>
</dbReference>
<keyword evidence="12" id="KW-1185">Reference proteome</keyword>
<dbReference type="FunFam" id="3.40.50.300:FF:000220">
    <property type="entry name" value="ATP-dependent protease ATPase subunit HslU"/>
    <property type="match status" value="1"/>
</dbReference>
<dbReference type="Gene3D" id="3.40.50.300">
    <property type="entry name" value="P-loop containing nucleotide triphosphate hydrolases"/>
    <property type="match status" value="1"/>
</dbReference>
<evidence type="ECO:0000313" key="10">
    <source>
        <dbReference type="EMBL" id="KAF0683132.1"/>
    </source>
</evidence>
<dbReference type="EMBL" id="CAADRA010007477">
    <property type="protein sequence ID" value="VFU01455.1"/>
    <property type="molecule type" value="Genomic_DNA"/>
</dbReference>
<dbReference type="Pfam" id="PF07724">
    <property type="entry name" value="AAA_2"/>
    <property type="match status" value="1"/>
</dbReference>
<reference evidence="11 12" key="1">
    <citation type="submission" date="2019-03" db="EMBL/GenBank/DDBJ databases">
        <authorList>
            <person name="Gaulin E."/>
            <person name="Dumas B."/>
        </authorList>
    </citation>
    <scope>NUCLEOTIDE SEQUENCE [LARGE SCALE GENOMIC DNA]</scope>
    <source>
        <strain evidence="11">CBS 568.67</strain>
    </source>
</reference>
<evidence type="ECO:0000259" key="8">
    <source>
        <dbReference type="SMART" id="SM00382"/>
    </source>
</evidence>
<protein>
    <submittedName>
        <fullName evidence="11">Aste57867_24820 protein</fullName>
    </submittedName>
</protein>
<keyword evidence="3" id="KW-0963">Cytoplasm</keyword>
<feature type="domain" description="AAA+ ATPase" evidence="8">
    <location>
        <begin position="78"/>
        <end position="350"/>
    </location>
</feature>
<dbReference type="InterPro" id="IPR027417">
    <property type="entry name" value="P-loop_NTPase"/>
</dbReference>
<accession>A0A485LRG1</accession>
<name>A0A485LRG1_9STRA</name>
<dbReference type="GO" id="GO:0009376">
    <property type="term" value="C:HslUV protease complex"/>
    <property type="evidence" value="ECO:0007669"/>
    <property type="project" value="InterPro"/>
</dbReference>
<dbReference type="InterPro" id="IPR050052">
    <property type="entry name" value="ATP-dep_Clp_protease_ClpX"/>
</dbReference>
<feature type="region of interest" description="Disordered" evidence="7">
    <location>
        <begin position="1094"/>
        <end position="1117"/>
    </location>
</feature>
<evidence type="ECO:0000256" key="4">
    <source>
        <dbReference type="ARBA" id="ARBA00022741"/>
    </source>
</evidence>
<dbReference type="NCBIfam" id="TIGR00390">
    <property type="entry name" value="hslU"/>
    <property type="match status" value="1"/>
</dbReference>
<evidence type="ECO:0000256" key="7">
    <source>
        <dbReference type="SAM" id="MobiDB-lite"/>
    </source>
</evidence>
<comment type="similarity">
    <text evidence="2">Belongs to the ClpX chaperone family. HslU subfamily.</text>
</comment>
<evidence type="ECO:0000259" key="9">
    <source>
        <dbReference type="SMART" id="SM01086"/>
    </source>
</evidence>
<dbReference type="PANTHER" id="PTHR48102">
    <property type="entry name" value="ATP-DEPENDENT CLP PROTEASE ATP-BINDING SUBUNIT CLPX-LIKE, MITOCHONDRIAL-RELATED"/>
    <property type="match status" value="1"/>
</dbReference>
<evidence type="ECO:0000256" key="5">
    <source>
        <dbReference type="ARBA" id="ARBA00022840"/>
    </source>
</evidence>
<evidence type="ECO:0000256" key="3">
    <source>
        <dbReference type="ARBA" id="ARBA00022490"/>
    </source>
</evidence>
<keyword evidence="4" id="KW-0547">Nucleotide-binding</keyword>
<dbReference type="InterPro" id="IPR019489">
    <property type="entry name" value="Clp_ATPase_C"/>
</dbReference>
<dbReference type="PANTHER" id="PTHR48102:SF3">
    <property type="entry name" value="ATP-DEPENDENT PROTEASE ATPASE SUBUNIT HSLU"/>
    <property type="match status" value="1"/>
</dbReference>
<dbReference type="SMART" id="SM00382">
    <property type="entry name" value="AAA"/>
    <property type="match status" value="1"/>
</dbReference>
<dbReference type="InterPro" id="IPR003959">
    <property type="entry name" value="ATPase_AAA_core"/>
</dbReference>
<dbReference type="EMBL" id="VJMH01007451">
    <property type="protein sequence ID" value="KAF0683132.1"/>
    <property type="molecule type" value="Genomic_DNA"/>
</dbReference>
<proteinExistence type="inferred from homology"/>
<sequence length="1168" mass="130325">MGLTPNVETPATVVNVVVEEPTIVDNDELGRKLKPKEVVEQLDKYIIGQKDAKKAVAVALRNRWRRQQLPAELRPEVSPKNILMIGPTGCGKTEIARRLAKLSQAPFVKVEATKFTEVGFHGRDVDQIIKDLVENAIQLVKKHRMERVRKDIAGVVEQRIIDALAGQHTGAQSRQTFLHLLRSGELDERMITIDVRTSSNPSATISVMDSAKFGQNMSEVVKAISGKKTEKKQMTVADARPILEEMELENAIDMGDVVKEAISEAEENGIVFIDEIDKICSNGSYRGADASDEGVQRDLLPLIEGSTISTKHGNVNTDHILFIGSGAFHAVKPSNLLAELQGRLPIRVELKALTENDLWRILTEPVANLIMQQKALLATEKVKLHFEEDAIKEIARVAYEINHTVENIGARRLHTVLEKVVEDISFEASDFPEDHTLHVTKDMVADRIGAMLKKSDLSKFILINIPNENDGPHEDAPILKDSMPSGETSRGSGGDVAVKAHEYRLDLHAVRPKNPVLSQTYGRHLLLQKACQAQFPVTARPSVGRRSQDNNNASKSAREVSPTRRKGLFLEDILEKRRRLKAEEEDDVTHLQVDVRTPAVDEIQEMLARLPDHSVKRRIVSTPMAAAAVDSEDILPRRDANDKSVESVVTWLKKQEFITHKCRNLERDKASFLALTSLQMRALSVDLCRAIDTLDDARDLEARLLAQKRHQLQRTMRETTACIAQLKARREHHQPVLVSEVDECRDHIDTTEAAIAAYRSRTEERQAALLIDAKKTEHDLAQCDAKMAVWENRNPIERPTHRSLMRRSNTLVDRPMATSGLPRSAAAMDAQHDATRVRALDELLRETGGGWEMADHAIFVAALQLSTTSPAKQALSTRDGDAVPQADEAPPPLLDALQVEALVQRCRAKLPTKSEDAVRTHLEWYTNHVALVEEKRRTIARWKQRRLERQEADTTAAVVAEVSSRETDMRRLREQKEAKARVRAWKEEKRLQLIYAQAGGNGGGNATDRRPSLDTLKQLEMKQKVALYKLQKEEERAQQTAMAELLQNAELSRPPSKAQLQHSSSRALATAKQKFDKVCALQQAQQQMLPARPKLPFVPKDTNVRQPTKASAARIKTPEQVADVAAARRAAGAHEGYVSGGPGAAHVKGQGFGYVASQPRAIPAWRKR</sequence>
<dbReference type="GO" id="GO:0008233">
    <property type="term" value="F:peptidase activity"/>
    <property type="evidence" value="ECO:0007669"/>
    <property type="project" value="InterPro"/>
</dbReference>
<dbReference type="Proteomes" id="UP000332933">
    <property type="component" value="Unassembled WGS sequence"/>
</dbReference>
<dbReference type="Pfam" id="PF00004">
    <property type="entry name" value="AAA"/>
    <property type="match status" value="1"/>
</dbReference>
<dbReference type="GO" id="GO:0051603">
    <property type="term" value="P:proteolysis involved in protein catabolic process"/>
    <property type="evidence" value="ECO:0007669"/>
    <property type="project" value="TreeGrafter"/>
</dbReference>